<feature type="compositionally biased region" description="Low complexity" evidence="1">
    <location>
        <begin position="100"/>
        <end position="115"/>
    </location>
</feature>
<name>A0ABD2N4T7_9CUCU</name>
<evidence type="ECO:0000256" key="1">
    <source>
        <dbReference type="SAM" id="MobiDB-lite"/>
    </source>
</evidence>
<evidence type="ECO:0000313" key="3">
    <source>
        <dbReference type="Proteomes" id="UP001516400"/>
    </source>
</evidence>
<comment type="caution">
    <text evidence="2">The sequence shown here is derived from an EMBL/GenBank/DDBJ whole genome shotgun (WGS) entry which is preliminary data.</text>
</comment>
<organism evidence="2 3">
    <name type="scientific">Cryptolaemus montrouzieri</name>
    <dbReference type="NCBI Taxonomy" id="559131"/>
    <lineage>
        <taxon>Eukaryota</taxon>
        <taxon>Metazoa</taxon>
        <taxon>Ecdysozoa</taxon>
        <taxon>Arthropoda</taxon>
        <taxon>Hexapoda</taxon>
        <taxon>Insecta</taxon>
        <taxon>Pterygota</taxon>
        <taxon>Neoptera</taxon>
        <taxon>Endopterygota</taxon>
        <taxon>Coleoptera</taxon>
        <taxon>Polyphaga</taxon>
        <taxon>Cucujiformia</taxon>
        <taxon>Coccinelloidea</taxon>
        <taxon>Coccinellidae</taxon>
        <taxon>Scymninae</taxon>
        <taxon>Scymnini</taxon>
        <taxon>Cryptolaemus</taxon>
    </lineage>
</organism>
<dbReference type="Proteomes" id="UP001516400">
    <property type="component" value="Unassembled WGS sequence"/>
</dbReference>
<sequence length="129" mass="13526">MLLAGKKQDKISENFQFATTSSVYFAELKSDAAVVTENVSAAANLTPQSVSNSSSTSSYRLSLGSSSRSDASSNTSASSEGNEDILFDVTYEPPNGSNESTSADSPPPIISTSPSKKGRKEMKKNGTET</sequence>
<dbReference type="EMBL" id="JABFTP020000062">
    <property type="protein sequence ID" value="KAL3273723.1"/>
    <property type="molecule type" value="Genomic_DNA"/>
</dbReference>
<evidence type="ECO:0000313" key="2">
    <source>
        <dbReference type="EMBL" id="KAL3273723.1"/>
    </source>
</evidence>
<protein>
    <submittedName>
        <fullName evidence="2">Uncharacterized protein</fullName>
    </submittedName>
</protein>
<reference evidence="2 3" key="1">
    <citation type="journal article" date="2021" name="BMC Biol.">
        <title>Horizontally acquired antibacterial genes associated with adaptive radiation of ladybird beetles.</title>
        <authorList>
            <person name="Li H.S."/>
            <person name="Tang X.F."/>
            <person name="Huang Y.H."/>
            <person name="Xu Z.Y."/>
            <person name="Chen M.L."/>
            <person name="Du X.Y."/>
            <person name="Qiu B.Y."/>
            <person name="Chen P.T."/>
            <person name="Zhang W."/>
            <person name="Slipinski A."/>
            <person name="Escalona H.E."/>
            <person name="Waterhouse R.M."/>
            <person name="Zwick A."/>
            <person name="Pang H."/>
        </authorList>
    </citation>
    <scope>NUCLEOTIDE SEQUENCE [LARGE SCALE GENOMIC DNA]</scope>
    <source>
        <strain evidence="2">SYSU2018</strain>
    </source>
</reference>
<accession>A0ABD2N4T7</accession>
<feature type="region of interest" description="Disordered" evidence="1">
    <location>
        <begin position="45"/>
        <end position="129"/>
    </location>
</feature>
<gene>
    <name evidence="2" type="ORF">HHI36_015152</name>
</gene>
<proteinExistence type="predicted"/>
<dbReference type="AlphaFoldDB" id="A0ABD2N4T7"/>
<feature type="compositionally biased region" description="Low complexity" evidence="1">
    <location>
        <begin position="49"/>
        <end position="79"/>
    </location>
</feature>
<keyword evidence="3" id="KW-1185">Reference proteome</keyword>